<evidence type="ECO:0000313" key="3">
    <source>
        <dbReference type="Proteomes" id="UP001385951"/>
    </source>
</evidence>
<keyword evidence="3" id="KW-1185">Reference proteome</keyword>
<gene>
    <name evidence="1" type="ORF">QCA50_009725</name>
    <name evidence="2" type="ORF">QCA50_009752</name>
</gene>
<dbReference type="EMBL" id="JASBNA010000014">
    <property type="protein sequence ID" value="KAK7687220.1"/>
    <property type="molecule type" value="Genomic_DNA"/>
</dbReference>
<dbReference type="AlphaFoldDB" id="A0AAW0GDS9"/>
<organism evidence="1 3">
    <name type="scientific">Cerrena zonata</name>
    <dbReference type="NCBI Taxonomy" id="2478898"/>
    <lineage>
        <taxon>Eukaryota</taxon>
        <taxon>Fungi</taxon>
        <taxon>Dikarya</taxon>
        <taxon>Basidiomycota</taxon>
        <taxon>Agaricomycotina</taxon>
        <taxon>Agaricomycetes</taxon>
        <taxon>Polyporales</taxon>
        <taxon>Cerrenaceae</taxon>
        <taxon>Cerrena</taxon>
    </lineage>
</organism>
<name>A0AAW0GDS9_9APHY</name>
<reference evidence="1 3" key="1">
    <citation type="submission" date="2022-09" db="EMBL/GenBank/DDBJ databases">
        <authorList>
            <person name="Palmer J.M."/>
        </authorList>
    </citation>
    <scope>NUCLEOTIDE SEQUENCE [LARGE SCALE GENOMIC DNA]</scope>
    <source>
        <strain evidence="1 3">DSM 7382</strain>
    </source>
</reference>
<accession>A0AAW0GDS9</accession>
<evidence type="ECO:0000313" key="1">
    <source>
        <dbReference type="EMBL" id="KAK7687220.1"/>
    </source>
</evidence>
<sequence>MYIHRLATSPSRLSIPAFDLANPDSAAVQGVIVIDLRHILLSSTALRYLPSSTIGPSSSPVLVPMIVLVKFCKPHRYPLVDVSGGAWHVIKHPLHLGPSFLIE</sequence>
<dbReference type="EMBL" id="JASBNA010000014">
    <property type="protein sequence ID" value="KAK7687247.1"/>
    <property type="molecule type" value="Genomic_DNA"/>
</dbReference>
<dbReference type="Proteomes" id="UP001385951">
    <property type="component" value="Unassembled WGS sequence"/>
</dbReference>
<proteinExistence type="predicted"/>
<evidence type="ECO:0000313" key="2">
    <source>
        <dbReference type="EMBL" id="KAK7687247.1"/>
    </source>
</evidence>
<comment type="caution">
    <text evidence="1">The sequence shown here is derived from an EMBL/GenBank/DDBJ whole genome shotgun (WGS) entry which is preliminary data.</text>
</comment>
<protein>
    <submittedName>
        <fullName evidence="1">Uncharacterized protein</fullName>
    </submittedName>
</protein>